<dbReference type="PANTHER" id="PTHR34069:SF2">
    <property type="entry name" value="BETA-KETOACYL-[ACYL-CARRIER-PROTEIN] SYNTHASE III"/>
    <property type="match status" value="1"/>
</dbReference>
<keyword evidence="1 5" id="KW-0808">Transferase</keyword>
<protein>
    <submittedName>
        <fullName evidence="5">3-oxoacyl-(Acyl carrier protein) synthase III</fullName>
        <ecNumber evidence="5">2.3.1.41</ecNumber>
    </submittedName>
</protein>
<dbReference type="Pfam" id="PF08541">
    <property type="entry name" value="ACP_syn_III_C"/>
    <property type="match status" value="1"/>
</dbReference>
<sequence length="334" mass="35334">MPQHVHPLRILGSSWALPGDPVSSLALDAKLNLPAGRIAQVSGVTQRYFCPAELTAATMAAQAVEGALANAGLRLDQIDALVATSGTMDQGLPSNAALILHELKGPPMPAFDINASCLSFLAALDNLRWPLAAGRYRRIVLVAADVASCGLNWDQLEESAIFGDGAAAVVIGGDSQKTEQSRILASQLTTYAEGAHFCEIPAGGSRFHPSRIHQPFAPLTRFKMDGKKVFRLAAEKIPGFIDELLDLAQLSLAEIDWVVPHQASHLALSHLERRLGIPSDKVINIFAGHGNQVAASLPTALAIAIHDGRIQRGHKLLLIGTGAGLSIGGAILEY</sequence>
<dbReference type="GO" id="GO:0044550">
    <property type="term" value="P:secondary metabolite biosynthetic process"/>
    <property type="evidence" value="ECO:0007669"/>
    <property type="project" value="TreeGrafter"/>
</dbReference>
<dbReference type="GO" id="GO:0006633">
    <property type="term" value="P:fatty acid biosynthetic process"/>
    <property type="evidence" value="ECO:0007669"/>
    <property type="project" value="InterPro"/>
</dbReference>
<evidence type="ECO:0000259" key="4">
    <source>
        <dbReference type="Pfam" id="PF08545"/>
    </source>
</evidence>
<dbReference type="InterPro" id="IPR013751">
    <property type="entry name" value="ACP_syn_III_N"/>
</dbReference>
<proteinExistence type="predicted"/>
<dbReference type="AlphaFoldDB" id="K4L2J6"/>
<gene>
    <name evidence="5" type="ordered locus">M5M_16435</name>
</gene>
<evidence type="ECO:0000256" key="2">
    <source>
        <dbReference type="ARBA" id="ARBA00023315"/>
    </source>
</evidence>
<dbReference type="GO" id="GO:0004315">
    <property type="term" value="F:3-oxoacyl-[acyl-carrier-protein] synthase activity"/>
    <property type="evidence" value="ECO:0007669"/>
    <property type="project" value="UniProtKB-EC"/>
</dbReference>
<dbReference type="KEGG" id="saga:M5M_16435"/>
<dbReference type="OrthoDB" id="9788274at2"/>
<dbReference type="STRING" id="1117647.M5M_16435"/>
<dbReference type="InterPro" id="IPR016039">
    <property type="entry name" value="Thiolase-like"/>
</dbReference>
<dbReference type="EC" id="2.3.1.41" evidence="5"/>
<evidence type="ECO:0000313" key="6">
    <source>
        <dbReference type="Proteomes" id="UP000000466"/>
    </source>
</evidence>
<feature type="domain" description="Beta-ketoacyl-[acyl-carrier-protein] synthase III C-terminal" evidence="3">
    <location>
        <begin position="245"/>
        <end position="334"/>
    </location>
</feature>
<dbReference type="PANTHER" id="PTHR34069">
    <property type="entry name" value="3-OXOACYL-[ACYL-CARRIER-PROTEIN] SYNTHASE 3"/>
    <property type="match status" value="1"/>
</dbReference>
<dbReference type="CDD" id="cd00830">
    <property type="entry name" value="KAS_III"/>
    <property type="match status" value="1"/>
</dbReference>
<evidence type="ECO:0000256" key="1">
    <source>
        <dbReference type="ARBA" id="ARBA00022679"/>
    </source>
</evidence>
<reference evidence="5 6" key="1">
    <citation type="journal article" date="2013" name="Genome Announc.">
        <title>Complete genome sequence of Simiduia agarivorans SA1(T), a marine bacterium able to degrade a variety of polysaccharides.</title>
        <authorList>
            <person name="Lin S.Y."/>
            <person name="Shieh W.Y."/>
            <person name="Chen J.S."/>
            <person name="Tang S.L."/>
        </authorList>
    </citation>
    <scope>NUCLEOTIDE SEQUENCE [LARGE SCALE GENOMIC DNA]</scope>
    <source>
        <strain evidence="6">DSM 21679 / JCM 13881 / BCRC 17597 / SA1</strain>
    </source>
</reference>
<keyword evidence="6" id="KW-1185">Reference proteome</keyword>
<dbReference type="SUPFAM" id="SSF53901">
    <property type="entry name" value="Thiolase-like"/>
    <property type="match status" value="1"/>
</dbReference>
<dbReference type="RefSeq" id="WP_015048570.1">
    <property type="nucleotide sequence ID" value="NC_018868.3"/>
</dbReference>
<name>K4L2J6_SIMAS</name>
<dbReference type="EMBL" id="CP003746">
    <property type="protein sequence ID" value="AFV00418.1"/>
    <property type="molecule type" value="Genomic_DNA"/>
</dbReference>
<dbReference type="Gene3D" id="3.40.47.10">
    <property type="match status" value="1"/>
</dbReference>
<evidence type="ECO:0000313" key="5">
    <source>
        <dbReference type="EMBL" id="AFV00418.1"/>
    </source>
</evidence>
<organism evidence="5 6">
    <name type="scientific">Simiduia agarivorans (strain DSM 21679 / JCM 13881 / BCRC 17597 / SA1)</name>
    <dbReference type="NCBI Taxonomy" id="1117647"/>
    <lineage>
        <taxon>Bacteria</taxon>
        <taxon>Pseudomonadati</taxon>
        <taxon>Pseudomonadota</taxon>
        <taxon>Gammaproteobacteria</taxon>
        <taxon>Cellvibrionales</taxon>
        <taxon>Cellvibrionaceae</taxon>
        <taxon>Simiduia</taxon>
    </lineage>
</organism>
<dbReference type="Proteomes" id="UP000000466">
    <property type="component" value="Chromosome"/>
</dbReference>
<feature type="domain" description="Beta-ketoacyl-[acyl-carrier-protein] synthase III N-terminal" evidence="4">
    <location>
        <begin position="111"/>
        <end position="191"/>
    </location>
</feature>
<dbReference type="InterPro" id="IPR013747">
    <property type="entry name" value="ACP_syn_III_C"/>
</dbReference>
<dbReference type="eggNOG" id="COG0332">
    <property type="taxonomic scope" value="Bacteria"/>
</dbReference>
<dbReference type="HOGENOM" id="CLU_039592_4_2_6"/>
<evidence type="ECO:0000259" key="3">
    <source>
        <dbReference type="Pfam" id="PF08541"/>
    </source>
</evidence>
<dbReference type="Pfam" id="PF08545">
    <property type="entry name" value="ACP_syn_III"/>
    <property type="match status" value="1"/>
</dbReference>
<accession>K4L2J6</accession>
<keyword evidence="2 5" id="KW-0012">Acyltransferase</keyword>